<proteinExistence type="predicted"/>
<sequence length="535" mass="59784">MSTDPYPVVIAIDFGTTFSGCSYAVKHEENVYDVVGWPKYQGFYGKVPTLLYYKNARLVDWGYGAHLVSLKPKQQGKLMKRFKMWLMDQEADPTTVQTTIADYLEHLHSHVLATLARQLKSYHPDHFCYCITVPAIWSDQAKGHMRQACVQAGILRPEDPLERLSLISEPEAAALYCQQLADQHLHHGDCVMMIDAGGGTLDLSLYHVSHTTSAPILEEAIAGTGGACGSSDIDENLRIYLLSVLGPQAKDMPSCTMEDILTKFVEYIKPEFDPQGPTIQLDIPSAALAYIQDGLLSEDGCLPLDPLILAEQVFDPVVNKVTQLIQLQLDGLPRTVDLAFLVGGFGSSSYLYQAIHHRFVPANIKALMVPPRPDMAIARGAVYHILQPKRIHSKVLRVTYGLRTRLPFQQGIDAEDRAIVTSDGIKRCATRFDIIASKGQVFQVGEKISRSFWVRYPKHTEADIYVYDGEAPWPRYIDDTGVTKLVDFPIRMPMIEGAAHGDPIDITIDFVFGHSELQIDVYVHGKHIQLTTLYR</sequence>
<evidence type="ECO:0000256" key="2">
    <source>
        <dbReference type="ARBA" id="ARBA00022840"/>
    </source>
</evidence>
<name>A0A1X2G956_9FUNG</name>
<protein>
    <recommendedName>
        <fullName evidence="5">Actin-like ATPase domain-containing protein</fullName>
    </recommendedName>
</protein>
<dbReference type="EMBL" id="MCGT01000030">
    <property type="protein sequence ID" value="ORX48254.1"/>
    <property type="molecule type" value="Genomic_DNA"/>
</dbReference>
<dbReference type="PANTHER" id="PTHR14187">
    <property type="entry name" value="ALPHA KINASE/ELONGATION FACTOR 2 KINASE"/>
    <property type="match status" value="1"/>
</dbReference>
<comment type="caution">
    <text evidence="3">The sequence shown here is derived from an EMBL/GenBank/DDBJ whole genome shotgun (WGS) entry which is preliminary data.</text>
</comment>
<evidence type="ECO:0000313" key="4">
    <source>
        <dbReference type="Proteomes" id="UP000242146"/>
    </source>
</evidence>
<dbReference type="InterPro" id="IPR013126">
    <property type="entry name" value="Hsp_70_fam"/>
</dbReference>
<organism evidence="3 4">
    <name type="scientific">Hesseltinella vesiculosa</name>
    <dbReference type="NCBI Taxonomy" id="101127"/>
    <lineage>
        <taxon>Eukaryota</taxon>
        <taxon>Fungi</taxon>
        <taxon>Fungi incertae sedis</taxon>
        <taxon>Mucoromycota</taxon>
        <taxon>Mucoromycotina</taxon>
        <taxon>Mucoromycetes</taxon>
        <taxon>Mucorales</taxon>
        <taxon>Cunninghamellaceae</taxon>
        <taxon>Hesseltinella</taxon>
    </lineage>
</organism>
<dbReference type="Proteomes" id="UP000242146">
    <property type="component" value="Unassembled WGS sequence"/>
</dbReference>
<dbReference type="Gene3D" id="3.30.420.40">
    <property type="match status" value="1"/>
</dbReference>
<dbReference type="PANTHER" id="PTHR14187:SF5">
    <property type="entry name" value="HEAT SHOCK 70 KDA PROTEIN 12A"/>
    <property type="match status" value="1"/>
</dbReference>
<keyword evidence="4" id="KW-1185">Reference proteome</keyword>
<keyword evidence="2" id="KW-0067">ATP-binding</keyword>
<gene>
    <name evidence="3" type="ORF">DM01DRAFT_1385572</name>
</gene>
<accession>A0A1X2G956</accession>
<evidence type="ECO:0000256" key="1">
    <source>
        <dbReference type="ARBA" id="ARBA00022741"/>
    </source>
</evidence>
<dbReference type="STRING" id="101127.A0A1X2G956"/>
<evidence type="ECO:0000313" key="3">
    <source>
        <dbReference type="EMBL" id="ORX48254.1"/>
    </source>
</evidence>
<dbReference type="AlphaFoldDB" id="A0A1X2G956"/>
<dbReference type="GO" id="GO:0140662">
    <property type="term" value="F:ATP-dependent protein folding chaperone"/>
    <property type="evidence" value="ECO:0007669"/>
    <property type="project" value="InterPro"/>
</dbReference>
<dbReference type="GO" id="GO:0005524">
    <property type="term" value="F:ATP binding"/>
    <property type="evidence" value="ECO:0007669"/>
    <property type="project" value="UniProtKB-KW"/>
</dbReference>
<dbReference type="Pfam" id="PF00012">
    <property type="entry name" value="HSP70"/>
    <property type="match status" value="1"/>
</dbReference>
<dbReference type="SUPFAM" id="SSF53067">
    <property type="entry name" value="Actin-like ATPase domain"/>
    <property type="match status" value="2"/>
</dbReference>
<evidence type="ECO:0008006" key="5">
    <source>
        <dbReference type="Google" id="ProtNLM"/>
    </source>
</evidence>
<keyword evidence="1" id="KW-0547">Nucleotide-binding</keyword>
<reference evidence="3 4" key="1">
    <citation type="submission" date="2016-07" db="EMBL/GenBank/DDBJ databases">
        <title>Pervasive Adenine N6-methylation of Active Genes in Fungi.</title>
        <authorList>
            <consortium name="DOE Joint Genome Institute"/>
            <person name="Mondo S.J."/>
            <person name="Dannebaum R.O."/>
            <person name="Kuo R.C."/>
            <person name="Labutti K."/>
            <person name="Haridas S."/>
            <person name="Kuo A."/>
            <person name="Salamov A."/>
            <person name="Ahrendt S.R."/>
            <person name="Lipzen A."/>
            <person name="Sullivan W."/>
            <person name="Andreopoulos W.B."/>
            <person name="Clum A."/>
            <person name="Lindquist E."/>
            <person name="Daum C."/>
            <person name="Ramamoorthy G.K."/>
            <person name="Gryganskyi A."/>
            <person name="Culley D."/>
            <person name="Magnuson J.K."/>
            <person name="James T.Y."/>
            <person name="O'Malley M.A."/>
            <person name="Stajich J.E."/>
            <person name="Spatafora J.W."/>
            <person name="Visel A."/>
            <person name="Grigoriev I.V."/>
        </authorList>
    </citation>
    <scope>NUCLEOTIDE SEQUENCE [LARGE SCALE GENOMIC DNA]</scope>
    <source>
        <strain evidence="3 4">NRRL 3301</strain>
    </source>
</reference>
<dbReference type="OrthoDB" id="2963168at2759"/>
<dbReference type="InterPro" id="IPR043129">
    <property type="entry name" value="ATPase_NBD"/>
</dbReference>